<name>A0A6T6BQC3_9RHOD</name>
<reference evidence="2" key="1">
    <citation type="submission" date="2021-01" db="EMBL/GenBank/DDBJ databases">
        <authorList>
            <person name="Corre E."/>
            <person name="Pelletier E."/>
            <person name="Niang G."/>
            <person name="Scheremetjew M."/>
            <person name="Finn R."/>
            <person name="Kale V."/>
            <person name="Holt S."/>
            <person name="Cochrane G."/>
            <person name="Meng A."/>
            <person name="Brown T."/>
            <person name="Cohen L."/>
        </authorList>
    </citation>
    <scope>NUCLEOTIDE SEQUENCE</scope>
    <source>
        <strain evidence="2">SAG 36.94</strain>
    </source>
</reference>
<dbReference type="AlphaFoldDB" id="A0A6T6BQC3"/>
<sequence length="110" mass="12468">MVHKENPYSERLTSSSLFSVDLEGQNTSPDAELEVQLASLEFDSINEGHSSDVQQEWAVSSELVELERALERSKLENLHLVTLLNLLRITRDKVAQYLKDRNDKDVAKGV</sequence>
<dbReference type="EMBL" id="HBGH01008114">
    <property type="protein sequence ID" value="CAD9232355.1"/>
    <property type="molecule type" value="Transcribed_RNA"/>
</dbReference>
<dbReference type="EMBL" id="HBGH01008225">
    <property type="protein sequence ID" value="CAD9232417.1"/>
    <property type="molecule type" value="Transcribed_RNA"/>
</dbReference>
<organism evidence="2">
    <name type="scientific">Compsopogon caeruleus</name>
    <dbReference type="NCBI Taxonomy" id="31354"/>
    <lineage>
        <taxon>Eukaryota</taxon>
        <taxon>Rhodophyta</taxon>
        <taxon>Compsopogonophyceae</taxon>
        <taxon>Compsopogonales</taxon>
        <taxon>Compsopogonaceae</taxon>
        <taxon>Compsopogon</taxon>
    </lineage>
</organism>
<evidence type="ECO:0000313" key="2">
    <source>
        <dbReference type="EMBL" id="CAD9232417.1"/>
    </source>
</evidence>
<protein>
    <submittedName>
        <fullName evidence="2">Uncharacterized protein</fullName>
    </submittedName>
</protein>
<gene>
    <name evidence="1" type="ORF">CCAE0312_LOCUS4437</name>
    <name evidence="2" type="ORF">CCAE0312_LOCUS4499</name>
</gene>
<proteinExistence type="predicted"/>
<accession>A0A6T6BQC3</accession>
<evidence type="ECO:0000313" key="1">
    <source>
        <dbReference type="EMBL" id="CAD9232355.1"/>
    </source>
</evidence>